<sequence>MSNNTELPTNTATDYNSQTTERPTNMAAKDSSTQLLEKLSFGRRSDLIVGYAMVSASALALSAVCHFSISPEEAVISSRAPVT</sequence>
<keyword evidence="2" id="KW-1185">Reference proteome</keyword>
<protein>
    <submittedName>
        <fullName evidence="1">Uncharacterized protein</fullName>
    </submittedName>
</protein>
<reference evidence="1" key="1">
    <citation type="submission" date="2020-02" db="EMBL/GenBank/DDBJ databases">
        <title>Genome sequencing of the panga catfish, Pangasius djambal.</title>
        <authorList>
            <person name="Wen M."/>
            <person name="Zahm M."/>
            <person name="Roques C."/>
            <person name="Cabau C."/>
            <person name="Klopp C."/>
            <person name="Donnadieu C."/>
            <person name="Jouanno E."/>
            <person name="Avarre J.-C."/>
            <person name="Campet M."/>
            <person name="Ha T."/>
            <person name="Dugue R."/>
            <person name="Lampietro C."/>
            <person name="Louis A."/>
            <person name="Herpin A."/>
            <person name="Echchiki A."/>
            <person name="Berthelot C."/>
            <person name="Parey E."/>
            <person name="Roest-Crollius H."/>
            <person name="Braasch I."/>
            <person name="Postlethwait J.H."/>
            <person name="Bobe J."/>
            <person name="Montfort J."/>
            <person name="Bouchez O."/>
            <person name="Begum T."/>
            <person name="Schartl M."/>
            <person name="Gustiano R."/>
            <person name="Guiguen Y."/>
        </authorList>
    </citation>
    <scope>NUCLEOTIDE SEQUENCE</scope>
    <source>
        <strain evidence="1">Pdj_M5554</strain>
    </source>
</reference>
<comment type="caution">
    <text evidence="1">The sequence shown here is derived from an EMBL/GenBank/DDBJ whole genome shotgun (WGS) entry which is preliminary data.</text>
</comment>
<evidence type="ECO:0000313" key="1">
    <source>
        <dbReference type="EMBL" id="MCJ8732516.1"/>
    </source>
</evidence>
<gene>
    <name evidence="1" type="ORF">PDJAM_G00212320</name>
</gene>
<accession>A0ACC5Y9Z3</accession>
<name>A0ACC5Y9Z3_9TELE</name>
<dbReference type="Proteomes" id="UP000830395">
    <property type="component" value="Chromosome 5"/>
</dbReference>
<evidence type="ECO:0000313" key="2">
    <source>
        <dbReference type="Proteomes" id="UP000830395"/>
    </source>
</evidence>
<proteinExistence type="predicted"/>
<organism evidence="1 2">
    <name type="scientific">Pangasius djambal</name>
    <dbReference type="NCBI Taxonomy" id="1691987"/>
    <lineage>
        <taxon>Eukaryota</taxon>
        <taxon>Metazoa</taxon>
        <taxon>Chordata</taxon>
        <taxon>Craniata</taxon>
        <taxon>Vertebrata</taxon>
        <taxon>Euteleostomi</taxon>
        <taxon>Actinopterygii</taxon>
        <taxon>Neopterygii</taxon>
        <taxon>Teleostei</taxon>
        <taxon>Ostariophysi</taxon>
        <taxon>Siluriformes</taxon>
        <taxon>Pangasiidae</taxon>
        <taxon>Pangasius</taxon>
    </lineage>
</organism>
<dbReference type="EMBL" id="CM040979">
    <property type="protein sequence ID" value="MCJ8732516.1"/>
    <property type="molecule type" value="Genomic_DNA"/>
</dbReference>